<feature type="domain" description="REKLES" evidence="2">
    <location>
        <begin position="1"/>
        <end position="81"/>
    </location>
</feature>
<keyword evidence="4" id="KW-1185">Reference proteome</keyword>
<evidence type="ECO:0000313" key="4">
    <source>
        <dbReference type="Proteomes" id="UP000005447"/>
    </source>
</evidence>
<dbReference type="GeneTree" id="ENSGT00940000156052"/>
<protein>
    <submittedName>
        <fullName evidence="3">AT-rich interaction domain 3B</fullName>
    </submittedName>
</protein>
<name>A0A286XE17_CAVPO</name>
<sequence length="96" mass="10100">KKAARLSEEEQRLVQQAFQRNLFSMARQLPVKIRINGRGVLFAQKPVVHLIAGPAAQSVVGSTSGGSSSSGGSHCSHSPTSSRGTPSVEPSTSWSL</sequence>
<dbReference type="PROSITE" id="PS51486">
    <property type="entry name" value="REKLES"/>
    <property type="match status" value="1"/>
</dbReference>
<reference evidence="3" key="3">
    <citation type="submission" date="2025-09" db="UniProtKB">
        <authorList>
            <consortium name="Ensembl"/>
        </authorList>
    </citation>
    <scope>IDENTIFICATION</scope>
    <source>
        <strain evidence="3">2N</strain>
    </source>
</reference>
<dbReference type="EMBL" id="AAKN02050776">
    <property type="status" value="NOT_ANNOTATED_CDS"/>
    <property type="molecule type" value="Genomic_DNA"/>
</dbReference>
<evidence type="ECO:0000259" key="2">
    <source>
        <dbReference type="PROSITE" id="PS51486"/>
    </source>
</evidence>
<dbReference type="AlphaFoldDB" id="A0A286XE17"/>
<dbReference type="Ensembl" id="ENSCPOT00000046698.1">
    <property type="protein sequence ID" value="ENSCPOP00000023707.1"/>
    <property type="gene ID" value="ENSCPOG00000012901.4"/>
</dbReference>
<gene>
    <name evidence="3" type="primary">ARID3B</name>
</gene>
<proteinExistence type="predicted"/>
<dbReference type="InterPro" id="IPR023334">
    <property type="entry name" value="REKLES_domain"/>
</dbReference>
<reference evidence="4" key="1">
    <citation type="journal article" date="2011" name="Nature">
        <title>A high-resolution map of human evolutionary constraint using 29 mammals.</title>
        <authorList>
            <person name="Lindblad-Toh K."/>
            <person name="Garber M."/>
            <person name="Zuk O."/>
            <person name="Lin M.F."/>
            <person name="Parker B.J."/>
            <person name="Washietl S."/>
            <person name="Kheradpour P."/>
            <person name="Ernst J."/>
            <person name="Jordan G."/>
            <person name="Mauceli E."/>
            <person name="Ward L.D."/>
            <person name="Lowe C.B."/>
            <person name="Holloway A.K."/>
            <person name="Clamp M."/>
            <person name="Gnerre S."/>
            <person name="Alfoldi J."/>
            <person name="Beal K."/>
            <person name="Chang J."/>
            <person name="Clawson H."/>
            <person name="Cuff J."/>
            <person name="Di Palma F."/>
            <person name="Fitzgerald S."/>
            <person name="Flicek P."/>
            <person name="Guttman M."/>
            <person name="Hubisz M.J."/>
            <person name="Jaffe D.B."/>
            <person name="Jungreis I."/>
            <person name="Kent W.J."/>
            <person name="Kostka D."/>
            <person name="Lara M."/>
            <person name="Martins A.L."/>
            <person name="Massingham T."/>
            <person name="Moltke I."/>
            <person name="Raney B.J."/>
            <person name="Rasmussen M.D."/>
            <person name="Robinson J."/>
            <person name="Stark A."/>
            <person name="Vilella A.J."/>
            <person name="Wen J."/>
            <person name="Xie X."/>
            <person name="Zody M.C."/>
            <person name="Baldwin J."/>
            <person name="Bloom T."/>
            <person name="Chin C.W."/>
            <person name="Heiman D."/>
            <person name="Nicol R."/>
            <person name="Nusbaum C."/>
            <person name="Young S."/>
            <person name="Wilkinson J."/>
            <person name="Worley K.C."/>
            <person name="Kovar C.L."/>
            <person name="Muzny D.M."/>
            <person name="Gibbs R.A."/>
            <person name="Cree A."/>
            <person name="Dihn H.H."/>
            <person name="Fowler G."/>
            <person name="Jhangiani S."/>
            <person name="Joshi V."/>
            <person name="Lee S."/>
            <person name="Lewis L.R."/>
            <person name="Nazareth L.V."/>
            <person name="Okwuonu G."/>
            <person name="Santibanez J."/>
            <person name="Warren W.C."/>
            <person name="Mardis E.R."/>
            <person name="Weinstock G.M."/>
            <person name="Wilson R.K."/>
            <person name="Delehaunty K."/>
            <person name="Dooling D."/>
            <person name="Fronik C."/>
            <person name="Fulton L."/>
            <person name="Fulton B."/>
            <person name="Graves T."/>
            <person name="Minx P."/>
            <person name="Sodergren E."/>
            <person name="Birney E."/>
            <person name="Margulies E.H."/>
            <person name="Herrero J."/>
            <person name="Green E.D."/>
            <person name="Haussler D."/>
            <person name="Siepel A."/>
            <person name="Goldman N."/>
            <person name="Pollard K.S."/>
            <person name="Pedersen J.S."/>
            <person name="Lander E.S."/>
            <person name="Kellis M."/>
        </authorList>
    </citation>
    <scope>NUCLEOTIDE SEQUENCE [LARGE SCALE GENOMIC DNA]</scope>
    <source>
        <strain evidence="4">2N</strain>
    </source>
</reference>
<reference evidence="3" key="2">
    <citation type="submission" date="2025-08" db="UniProtKB">
        <authorList>
            <consortium name="Ensembl"/>
        </authorList>
    </citation>
    <scope>IDENTIFICATION</scope>
    <source>
        <strain evidence="3">2N</strain>
    </source>
</reference>
<dbReference type="Bgee" id="ENSCPOG00000012901">
    <property type="expression patterns" value="Expressed in testis and 13 other cell types or tissues"/>
</dbReference>
<feature type="compositionally biased region" description="Low complexity" evidence="1">
    <location>
        <begin position="58"/>
        <end position="82"/>
    </location>
</feature>
<feature type="region of interest" description="Disordered" evidence="1">
    <location>
        <begin position="58"/>
        <end position="96"/>
    </location>
</feature>
<evidence type="ECO:0000256" key="1">
    <source>
        <dbReference type="SAM" id="MobiDB-lite"/>
    </source>
</evidence>
<feature type="compositionally biased region" description="Polar residues" evidence="1">
    <location>
        <begin position="83"/>
        <end position="96"/>
    </location>
</feature>
<evidence type="ECO:0000313" key="3">
    <source>
        <dbReference type="Ensembl" id="ENSCPOP00000023707.1"/>
    </source>
</evidence>
<accession>A0A286XE17</accession>
<dbReference type="Proteomes" id="UP000005447">
    <property type="component" value="Unassembled WGS sequence"/>
</dbReference>
<organism evidence="3 4">
    <name type="scientific">Cavia porcellus</name>
    <name type="common">Guinea pig</name>
    <dbReference type="NCBI Taxonomy" id="10141"/>
    <lineage>
        <taxon>Eukaryota</taxon>
        <taxon>Metazoa</taxon>
        <taxon>Chordata</taxon>
        <taxon>Craniata</taxon>
        <taxon>Vertebrata</taxon>
        <taxon>Euteleostomi</taxon>
        <taxon>Mammalia</taxon>
        <taxon>Eutheria</taxon>
        <taxon>Euarchontoglires</taxon>
        <taxon>Glires</taxon>
        <taxon>Rodentia</taxon>
        <taxon>Hystricomorpha</taxon>
        <taxon>Caviidae</taxon>
        <taxon>Cavia</taxon>
    </lineage>
</organism>
<dbReference type="VEuPathDB" id="HostDB:ENSCPOG00000012901"/>